<proteinExistence type="inferred from homology"/>
<evidence type="ECO:0000259" key="9">
    <source>
        <dbReference type="Pfam" id="PF21082"/>
    </source>
</evidence>
<feature type="transmembrane region" description="Helical" evidence="7">
    <location>
        <begin position="330"/>
        <end position="353"/>
    </location>
</feature>
<organism evidence="12 13">
    <name type="scientific">Roseisalinus antarcticus</name>
    <dbReference type="NCBI Taxonomy" id="254357"/>
    <lineage>
        <taxon>Bacteria</taxon>
        <taxon>Pseudomonadati</taxon>
        <taxon>Pseudomonadota</taxon>
        <taxon>Alphaproteobacteria</taxon>
        <taxon>Rhodobacterales</taxon>
        <taxon>Roseobacteraceae</taxon>
        <taxon>Roseisalinus</taxon>
    </lineage>
</organism>
<dbReference type="Gene3D" id="3.30.70.100">
    <property type="match status" value="1"/>
</dbReference>
<keyword evidence="6 7" id="KW-0472">Membrane</keyword>
<evidence type="ECO:0000256" key="4">
    <source>
        <dbReference type="ARBA" id="ARBA00022692"/>
    </source>
</evidence>
<feature type="transmembrane region" description="Helical" evidence="7">
    <location>
        <begin position="263"/>
        <end position="282"/>
    </location>
</feature>
<dbReference type="GO" id="GO:0005886">
    <property type="term" value="C:plasma membrane"/>
    <property type="evidence" value="ECO:0007669"/>
    <property type="project" value="UniProtKB-SubCell"/>
</dbReference>
<evidence type="ECO:0000259" key="8">
    <source>
        <dbReference type="Pfam" id="PF00924"/>
    </source>
</evidence>
<sequence length="799" mass="85321">MRVFTIEPVGLGSAPINTIGAGVGRDTPGRAAGIGKPKEGMTQQTGRTYAPFCRAIARALAIALFLLAATAGFAQDATAPAEPAAQSQTERLLDILRDDAARTALIAELERASPDTLSQAEPAAEEQIAEVSFGRRLALLTESAAENGADWLQRTWRGLARSPQMFTSLGQEELGVLVEALRELLVVIAITVAVFVILRRLMVPIFRRMGDRASDSAFVRTVLLFSGSVGFDILIVMMTWGIGYAIAILALGDFGDIGIRQTLYLNAFLIVELIKVAFRAVLAPSSAGLRPVPLTDEAARGLYRSSNLVISLLGYGQLLVVPVINANASFLAGRAASALILLVALIYLVLLVIRKRRPVSAWLMGLVAPPGPVPMPGEDGAPPAMAAPRRRPSPGLQTLAQSWHWLAFAYLGTMLLIVLTRPADALYAAVFASVQIALALVVASVISSAISRAIAHGVTLPAHVTSRLPLLERRLNGLVPAALIAARLAIVAALTLFALDVLGLVPVAEWIRSEAGLQVSGATASVLLILAINLAVFLALTSWVDYRLNPDFGKVPTAREQTLLTLLRNAATIVLAVLTLMICLSEIGLNIGPLLASAGVLGLAIGFGAQKMVQDIITGVFIQFENAVNVGDVITVAGTTGVVEKLTVRSVSLRDLNGVFHIIPFSSVDMVSNFTRDYGFFVADMGVAYREDTTEAKQAMFDAFDELMADPEQSPHVLGAFEWFGLNSFGASEVVLRARIKTLPGKQWGVGRAYNEIVKRTFDERGIEIPFPHQTVFFGERKDGTTQTLHVADDSAPST</sequence>
<dbReference type="InterPro" id="IPR023408">
    <property type="entry name" value="MscS_beta-dom_sf"/>
</dbReference>
<reference evidence="12 13" key="1">
    <citation type="submission" date="2017-03" db="EMBL/GenBank/DDBJ databases">
        <authorList>
            <person name="Afonso C.L."/>
            <person name="Miller P.J."/>
            <person name="Scott M.A."/>
            <person name="Spackman E."/>
            <person name="Goraichik I."/>
            <person name="Dimitrov K.M."/>
            <person name="Suarez D.L."/>
            <person name="Swayne D.E."/>
        </authorList>
    </citation>
    <scope>NUCLEOTIDE SEQUENCE [LARGE SCALE GENOMIC DNA]</scope>
    <source>
        <strain evidence="12 13">CECT 7023</strain>
    </source>
</reference>
<evidence type="ECO:0000259" key="10">
    <source>
        <dbReference type="Pfam" id="PF21088"/>
    </source>
</evidence>
<dbReference type="Proteomes" id="UP000193900">
    <property type="component" value="Unassembled WGS sequence"/>
</dbReference>
<dbReference type="InterPro" id="IPR057485">
    <property type="entry name" value="YbiO-like_TM1"/>
</dbReference>
<dbReference type="InterPro" id="IPR010920">
    <property type="entry name" value="LSM_dom_sf"/>
</dbReference>
<dbReference type="SUPFAM" id="SSF82861">
    <property type="entry name" value="Mechanosensitive channel protein MscS (YggB), transmembrane region"/>
    <property type="match status" value="1"/>
</dbReference>
<accession>A0A1Y5TWQ5</accession>
<dbReference type="EMBL" id="FWFZ01000036">
    <property type="protein sequence ID" value="SLN75574.1"/>
    <property type="molecule type" value="Genomic_DNA"/>
</dbReference>
<evidence type="ECO:0000256" key="2">
    <source>
        <dbReference type="ARBA" id="ARBA00008017"/>
    </source>
</evidence>
<keyword evidence="3" id="KW-1003">Cell membrane</keyword>
<feature type="transmembrane region" description="Helical" evidence="7">
    <location>
        <begin position="55"/>
        <end position="74"/>
    </location>
</feature>
<dbReference type="PANTHER" id="PTHR30460:SF0">
    <property type="entry name" value="MODERATE CONDUCTANCE MECHANOSENSITIVE CHANNEL YBIO"/>
    <property type="match status" value="1"/>
</dbReference>
<dbReference type="GO" id="GO:0008381">
    <property type="term" value="F:mechanosensitive monoatomic ion channel activity"/>
    <property type="evidence" value="ECO:0007669"/>
    <property type="project" value="InterPro"/>
</dbReference>
<feature type="domain" description="Mechanosensitive ion channel MscS C-terminal" evidence="9">
    <location>
        <begin position="683"/>
        <end position="769"/>
    </location>
</feature>
<evidence type="ECO:0000259" key="11">
    <source>
        <dbReference type="Pfam" id="PF25392"/>
    </source>
</evidence>
<dbReference type="SUPFAM" id="SSF82689">
    <property type="entry name" value="Mechanosensitive channel protein MscS (YggB), C-terminal domain"/>
    <property type="match status" value="1"/>
</dbReference>
<feature type="domain" description="Mechanosensitive ion channel transmembrane helices 2/3" evidence="10">
    <location>
        <begin position="572"/>
        <end position="610"/>
    </location>
</feature>
<dbReference type="PANTHER" id="PTHR30460">
    <property type="entry name" value="MODERATE CONDUCTANCE MECHANOSENSITIVE CHANNEL YBIO"/>
    <property type="match status" value="1"/>
</dbReference>
<evidence type="ECO:0000256" key="5">
    <source>
        <dbReference type="ARBA" id="ARBA00022989"/>
    </source>
</evidence>
<dbReference type="InterPro" id="IPR049278">
    <property type="entry name" value="MS_channel_C"/>
</dbReference>
<feature type="transmembrane region" description="Helical" evidence="7">
    <location>
        <begin position="519"/>
        <end position="544"/>
    </location>
</feature>
<feature type="transmembrane region" description="Helical" evidence="7">
    <location>
        <begin position="477"/>
        <end position="499"/>
    </location>
</feature>
<evidence type="ECO:0000256" key="7">
    <source>
        <dbReference type="SAM" id="Phobius"/>
    </source>
</evidence>
<dbReference type="Gene3D" id="2.30.30.60">
    <property type="match status" value="1"/>
</dbReference>
<evidence type="ECO:0000256" key="6">
    <source>
        <dbReference type="ARBA" id="ARBA00023136"/>
    </source>
</evidence>
<dbReference type="InterPro" id="IPR045276">
    <property type="entry name" value="YbiO_bact"/>
</dbReference>
<gene>
    <name evidence="12" type="primary">ybiO_1</name>
    <name evidence="12" type="ORF">ROA7023_03991</name>
</gene>
<keyword evidence="4 7" id="KW-0812">Transmembrane</keyword>
<feature type="transmembrane region" description="Helical" evidence="7">
    <location>
        <begin position="222"/>
        <end position="251"/>
    </location>
</feature>
<keyword evidence="13" id="KW-1185">Reference proteome</keyword>
<feature type="transmembrane region" description="Helical" evidence="7">
    <location>
        <begin position="302"/>
        <end position="324"/>
    </location>
</feature>
<comment type="similarity">
    <text evidence="2">Belongs to the MscS (TC 1.A.23) family.</text>
</comment>
<dbReference type="Pfam" id="PF00924">
    <property type="entry name" value="MS_channel_2nd"/>
    <property type="match status" value="1"/>
</dbReference>
<feature type="transmembrane region" description="Helical" evidence="7">
    <location>
        <begin position="184"/>
        <end position="201"/>
    </location>
</feature>
<evidence type="ECO:0000313" key="13">
    <source>
        <dbReference type="Proteomes" id="UP000193900"/>
    </source>
</evidence>
<dbReference type="Pfam" id="PF25392">
    <property type="entry name" value="MS_channel_TM1"/>
    <property type="match status" value="1"/>
</dbReference>
<evidence type="ECO:0000313" key="12">
    <source>
        <dbReference type="EMBL" id="SLN75574.1"/>
    </source>
</evidence>
<protein>
    <submittedName>
        <fullName evidence="12">Moderate conductance mechanosensitive channel YbiO</fullName>
    </submittedName>
</protein>
<feature type="domain" description="Mechanosensitive ion channel MscS" evidence="8">
    <location>
        <begin position="612"/>
        <end position="676"/>
    </location>
</feature>
<dbReference type="InterPro" id="IPR011014">
    <property type="entry name" value="MscS_channel_TM-2"/>
</dbReference>
<dbReference type="Gene3D" id="1.10.287.1260">
    <property type="match status" value="1"/>
</dbReference>
<name>A0A1Y5TWQ5_9RHOB</name>
<keyword evidence="5 7" id="KW-1133">Transmembrane helix</keyword>
<feature type="domain" description="Moderate conductance mechanosensitive channel YbiO-like transmembrane helix 1" evidence="11">
    <location>
        <begin position="432"/>
        <end position="510"/>
    </location>
</feature>
<feature type="transmembrane region" description="Helical" evidence="7">
    <location>
        <begin position="425"/>
        <end position="446"/>
    </location>
</feature>
<evidence type="ECO:0000256" key="3">
    <source>
        <dbReference type="ARBA" id="ARBA00022475"/>
    </source>
</evidence>
<evidence type="ECO:0000256" key="1">
    <source>
        <dbReference type="ARBA" id="ARBA00004651"/>
    </source>
</evidence>
<dbReference type="InterPro" id="IPR006685">
    <property type="entry name" value="MscS_channel_2nd"/>
</dbReference>
<comment type="subcellular location">
    <subcellularLocation>
        <location evidence="1">Cell membrane</location>
        <topology evidence="1">Multi-pass membrane protein</topology>
    </subcellularLocation>
</comment>
<dbReference type="Pfam" id="PF21082">
    <property type="entry name" value="MS_channel_3rd"/>
    <property type="match status" value="1"/>
</dbReference>
<feature type="transmembrane region" description="Helical" evidence="7">
    <location>
        <begin position="591"/>
        <end position="609"/>
    </location>
</feature>
<dbReference type="InterPro" id="IPR049142">
    <property type="entry name" value="MS_channel_1st"/>
</dbReference>
<feature type="transmembrane region" description="Helical" evidence="7">
    <location>
        <begin position="565"/>
        <end position="585"/>
    </location>
</feature>
<dbReference type="InterPro" id="IPR011066">
    <property type="entry name" value="MscS_channel_C_sf"/>
</dbReference>
<dbReference type="SUPFAM" id="SSF50182">
    <property type="entry name" value="Sm-like ribonucleoproteins"/>
    <property type="match status" value="1"/>
</dbReference>
<dbReference type="AlphaFoldDB" id="A0A1Y5TWQ5"/>
<feature type="transmembrane region" description="Helical" evidence="7">
    <location>
        <begin position="399"/>
        <end position="419"/>
    </location>
</feature>
<dbReference type="Pfam" id="PF21088">
    <property type="entry name" value="MS_channel_1st"/>
    <property type="match status" value="1"/>
</dbReference>